<keyword evidence="1" id="KW-1133">Transmembrane helix</keyword>
<organism evidence="2 3">
    <name type="scientific">Roseisolibacter agri</name>
    <dbReference type="NCBI Taxonomy" id="2014610"/>
    <lineage>
        <taxon>Bacteria</taxon>
        <taxon>Pseudomonadati</taxon>
        <taxon>Gemmatimonadota</taxon>
        <taxon>Gemmatimonadia</taxon>
        <taxon>Gemmatimonadales</taxon>
        <taxon>Gemmatimonadaceae</taxon>
        <taxon>Roseisolibacter</taxon>
    </lineage>
</organism>
<accession>A0AA37V5I1</accession>
<keyword evidence="1" id="KW-0812">Transmembrane</keyword>
<reference evidence="2" key="1">
    <citation type="submission" date="2022-08" db="EMBL/GenBank/DDBJ databases">
        <title>Draft genome sequencing of Roseisolibacter agri AW1220.</title>
        <authorList>
            <person name="Tobiishi Y."/>
            <person name="Tonouchi A."/>
        </authorList>
    </citation>
    <scope>NUCLEOTIDE SEQUENCE</scope>
    <source>
        <strain evidence="2">AW1220</strain>
    </source>
</reference>
<evidence type="ECO:0000256" key="1">
    <source>
        <dbReference type="SAM" id="Phobius"/>
    </source>
</evidence>
<dbReference type="RefSeq" id="WP_284348609.1">
    <property type="nucleotide sequence ID" value="NZ_BRXS01000001.1"/>
</dbReference>
<dbReference type="Pfam" id="PF07963">
    <property type="entry name" value="N_methyl"/>
    <property type="match status" value="1"/>
</dbReference>
<keyword evidence="3" id="KW-1185">Reference proteome</keyword>
<evidence type="ECO:0000313" key="2">
    <source>
        <dbReference type="EMBL" id="GLC24161.1"/>
    </source>
</evidence>
<feature type="transmembrane region" description="Helical" evidence="1">
    <location>
        <begin position="12"/>
        <end position="33"/>
    </location>
</feature>
<dbReference type="InterPro" id="IPR012902">
    <property type="entry name" value="N_methyl_site"/>
</dbReference>
<dbReference type="PROSITE" id="PS00409">
    <property type="entry name" value="PROKAR_NTER_METHYL"/>
    <property type="match status" value="1"/>
</dbReference>
<dbReference type="Proteomes" id="UP001161325">
    <property type="component" value="Unassembled WGS sequence"/>
</dbReference>
<gene>
    <name evidence="2" type="ORF">rosag_06740</name>
</gene>
<evidence type="ECO:0000313" key="3">
    <source>
        <dbReference type="Proteomes" id="UP001161325"/>
    </source>
</evidence>
<dbReference type="NCBIfam" id="TIGR02532">
    <property type="entry name" value="IV_pilin_GFxxxE"/>
    <property type="match status" value="1"/>
</dbReference>
<evidence type="ECO:0008006" key="4">
    <source>
        <dbReference type="Google" id="ProtNLM"/>
    </source>
</evidence>
<name>A0AA37V5I1_9BACT</name>
<protein>
    <recommendedName>
        <fullName evidence="4">Type II secretion system protein J</fullName>
    </recommendedName>
</protein>
<sequence length="194" mass="20322">MTRRRTRRGFTLLEVLVALVVTAMVVTLSYGAAQAGFDTEARLAERRAAADALTAWRALLGDAIRHVERGVADDDAVFVLAADTLRLLTRGVVPPHGTGERWLVTLAPTTEGVRLTASPAEGATGDVVSVLVREARGVSVRVLPYAGGAWTDAWPRASAVPAAVSVQLRDAAGGELAPALLAHTRPAGEAEESP</sequence>
<dbReference type="InterPro" id="IPR045584">
    <property type="entry name" value="Pilin-like"/>
</dbReference>
<dbReference type="SUPFAM" id="SSF54523">
    <property type="entry name" value="Pili subunits"/>
    <property type="match status" value="1"/>
</dbReference>
<dbReference type="EMBL" id="BRXS01000001">
    <property type="protein sequence ID" value="GLC24161.1"/>
    <property type="molecule type" value="Genomic_DNA"/>
</dbReference>
<keyword evidence="1" id="KW-0472">Membrane</keyword>
<dbReference type="AlphaFoldDB" id="A0AA37V5I1"/>
<comment type="caution">
    <text evidence="2">The sequence shown here is derived from an EMBL/GenBank/DDBJ whole genome shotgun (WGS) entry which is preliminary data.</text>
</comment>
<proteinExistence type="predicted"/>